<dbReference type="InterPro" id="IPR036397">
    <property type="entry name" value="RNaseH_sf"/>
</dbReference>
<accession>A0A6J4JUK8</accession>
<protein>
    <recommendedName>
        <fullName evidence="2">Exonuclease domain-containing protein</fullName>
    </recommendedName>
</protein>
<sequence length="67" mass="7590">MSYPFSSRHINVKNLLAIIHVLPQEVGMAQAFELLNIPLEGTHHRGWDDVWNIAGTLAKLILKTNQK</sequence>
<dbReference type="EMBL" id="CADCTM010000711">
    <property type="protein sequence ID" value="CAA9287926.1"/>
    <property type="molecule type" value="Genomic_DNA"/>
</dbReference>
<dbReference type="AlphaFoldDB" id="A0A6J4JUK8"/>
<evidence type="ECO:0000313" key="1">
    <source>
        <dbReference type="EMBL" id="CAA9287926.1"/>
    </source>
</evidence>
<dbReference type="GO" id="GO:0003676">
    <property type="term" value="F:nucleic acid binding"/>
    <property type="evidence" value="ECO:0007669"/>
    <property type="project" value="InterPro"/>
</dbReference>
<evidence type="ECO:0008006" key="2">
    <source>
        <dbReference type="Google" id="ProtNLM"/>
    </source>
</evidence>
<reference evidence="1" key="1">
    <citation type="submission" date="2020-02" db="EMBL/GenBank/DDBJ databases">
        <authorList>
            <person name="Meier V. D."/>
        </authorList>
    </citation>
    <scope>NUCLEOTIDE SEQUENCE</scope>
    <source>
        <strain evidence="1">AVDCRST_MAG92</strain>
    </source>
</reference>
<name>A0A6J4JUK8_9CYAN</name>
<proteinExistence type="predicted"/>
<dbReference type="Gene3D" id="3.30.420.10">
    <property type="entry name" value="Ribonuclease H-like superfamily/Ribonuclease H"/>
    <property type="match status" value="1"/>
</dbReference>
<gene>
    <name evidence="1" type="ORF">AVDCRST_MAG92-4064</name>
</gene>
<organism evidence="1">
    <name type="scientific">uncultured Coleofasciculus sp</name>
    <dbReference type="NCBI Taxonomy" id="1267456"/>
    <lineage>
        <taxon>Bacteria</taxon>
        <taxon>Bacillati</taxon>
        <taxon>Cyanobacteriota</taxon>
        <taxon>Cyanophyceae</taxon>
        <taxon>Coleofasciculales</taxon>
        <taxon>Coleofasciculaceae</taxon>
        <taxon>Coleofasciculus</taxon>
        <taxon>environmental samples</taxon>
    </lineage>
</organism>